<dbReference type="EMBL" id="JAWLKJ010000001">
    <property type="protein sequence ID" value="MDV6298619.1"/>
    <property type="molecule type" value="Genomic_DNA"/>
</dbReference>
<feature type="domain" description="HNH nuclease" evidence="1">
    <location>
        <begin position="178"/>
        <end position="242"/>
    </location>
</feature>
<dbReference type="GO" id="GO:0008270">
    <property type="term" value="F:zinc ion binding"/>
    <property type="evidence" value="ECO:0007669"/>
    <property type="project" value="InterPro"/>
</dbReference>
<dbReference type="Pfam" id="PF01844">
    <property type="entry name" value="HNH"/>
    <property type="match status" value="1"/>
</dbReference>
<name>A0AAE4U526_9ACTN</name>
<dbReference type="Gene3D" id="1.10.30.50">
    <property type="match status" value="1"/>
</dbReference>
<evidence type="ECO:0000313" key="3">
    <source>
        <dbReference type="Proteomes" id="UP001185873"/>
    </source>
</evidence>
<evidence type="ECO:0000259" key="1">
    <source>
        <dbReference type="SMART" id="SM00507"/>
    </source>
</evidence>
<organism evidence="2 3">
    <name type="scientific">Dietzia maris</name>
    <dbReference type="NCBI Taxonomy" id="37915"/>
    <lineage>
        <taxon>Bacteria</taxon>
        <taxon>Bacillati</taxon>
        <taxon>Actinomycetota</taxon>
        <taxon>Actinomycetes</taxon>
        <taxon>Mycobacteriales</taxon>
        <taxon>Dietziaceae</taxon>
        <taxon>Dietzia</taxon>
    </lineage>
</organism>
<dbReference type="InterPro" id="IPR002711">
    <property type="entry name" value="HNH"/>
</dbReference>
<proteinExistence type="predicted"/>
<keyword evidence="2" id="KW-0378">Hydrolase</keyword>
<dbReference type="SMART" id="SM00507">
    <property type="entry name" value="HNHc"/>
    <property type="match status" value="1"/>
</dbReference>
<dbReference type="GO" id="GO:0004519">
    <property type="term" value="F:endonuclease activity"/>
    <property type="evidence" value="ECO:0007669"/>
    <property type="project" value="UniProtKB-KW"/>
</dbReference>
<dbReference type="AlphaFoldDB" id="A0AAE4U526"/>
<dbReference type="Proteomes" id="UP001185873">
    <property type="component" value="Unassembled WGS sequence"/>
</dbReference>
<protein>
    <submittedName>
        <fullName evidence="2">HNH endonuclease</fullName>
    </submittedName>
</protein>
<keyword evidence="2" id="KW-0255">Endonuclease</keyword>
<keyword evidence="2" id="KW-0540">Nuclease</keyword>
<gene>
    <name evidence="2" type="ORF">R3P82_05790</name>
</gene>
<reference evidence="2" key="1">
    <citation type="submission" date="2023-10" db="EMBL/GenBank/DDBJ databases">
        <title>Development of a sustainable strategy for remediation of hydrocarbon-contaminated territories based on the waste exchange concept.</title>
        <authorList>
            <person name="Krivoruchko A."/>
        </authorList>
    </citation>
    <scope>NUCLEOTIDE SEQUENCE</scope>
    <source>
        <strain evidence="2">IEGM 1175</strain>
    </source>
</reference>
<comment type="caution">
    <text evidence="2">The sequence shown here is derived from an EMBL/GenBank/DDBJ whole genome shotgun (WGS) entry which is preliminary data.</text>
</comment>
<evidence type="ECO:0000313" key="2">
    <source>
        <dbReference type="EMBL" id="MDV6298619.1"/>
    </source>
</evidence>
<dbReference type="GO" id="GO:0003676">
    <property type="term" value="F:nucleic acid binding"/>
    <property type="evidence" value="ECO:0007669"/>
    <property type="project" value="InterPro"/>
</dbReference>
<sequence length="262" mass="29065">MNAIFLTWNPEKWNEWDYEELTQKVSESGPQRRTWSVARNRSGIGPGTSAWLFKQGGTDSRDRGIVGHATVLDLILHGQSPVNPGGSSNFVEASFDLLLPEDELLDVPTLEEEIPGFDWRSIRSSGSRIADANLDALRSLWEEHTRGMVGDGDTVPPGTYPEGATKTVFVNKYERSPKARRACIEHHGSTCKVCGFDFGSKYGEIGANYIQVHHFVPVSQLGPDYEVDPVSDLVPLCANCHVMAHRRSPAPYSVEELRTLLN</sequence>
<accession>A0AAE4U526</accession>
<dbReference type="RefSeq" id="WP_317468969.1">
    <property type="nucleotide sequence ID" value="NZ_JAWLKJ010000001.1"/>
</dbReference>
<dbReference type="InterPro" id="IPR003615">
    <property type="entry name" value="HNH_nuc"/>
</dbReference>
<dbReference type="CDD" id="cd00085">
    <property type="entry name" value="HNHc"/>
    <property type="match status" value="1"/>
</dbReference>